<keyword evidence="9" id="KW-1185">Reference proteome</keyword>
<dbReference type="EMBL" id="JADKYY010000002">
    <property type="protein sequence ID" value="MBF5026567.1"/>
    <property type="molecule type" value="Genomic_DNA"/>
</dbReference>
<keyword evidence="3" id="KW-0998">Cell outer membrane</keyword>
<dbReference type="GO" id="GO:0009279">
    <property type="term" value="C:cell outer membrane"/>
    <property type="evidence" value="ECO:0007669"/>
    <property type="project" value="UniProtKB-SubCell"/>
</dbReference>
<keyword evidence="5" id="KW-0732">Signal</keyword>
<feature type="domain" description="TonB-dependent receptor plug" evidence="7">
    <location>
        <begin position="56"/>
        <end position="141"/>
    </location>
</feature>
<feature type="signal peptide" evidence="5">
    <location>
        <begin position="1"/>
        <end position="21"/>
    </location>
</feature>
<organism evidence="8 9">
    <name type="scientific">Planobacterium oryzisoli</name>
    <dbReference type="NCBI Taxonomy" id="2771435"/>
    <lineage>
        <taxon>Bacteria</taxon>
        <taxon>Pseudomonadati</taxon>
        <taxon>Bacteroidota</taxon>
        <taxon>Flavobacteriia</taxon>
        <taxon>Flavobacteriales</taxon>
        <taxon>Weeksellaceae</taxon>
        <taxon>Chryseobacterium group</taxon>
        <taxon>Chryseobacterium</taxon>
    </lineage>
</organism>
<evidence type="ECO:0000259" key="7">
    <source>
        <dbReference type="Pfam" id="PF07715"/>
    </source>
</evidence>
<evidence type="ECO:0000313" key="8">
    <source>
        <dbReference type="EMBL" id="MBF5026567.1"/>
    </source>
</evidence>
<evidence type="ECO:0000256" key="5">
    <source>
        <dbReference type="SAM" id="SignalP"/>
    </source>
</evidence>
<protein>
    <submittedName>
        <fullName evidence="8">TonB-dependent receptor</fullName>
    </submittedName>
</protein>
<dbReference type="Gene3D" id="2.170.130.10">
    <property type="entry name" value="TonB-dependent receptor, plug domain"/>
    <property type="match status" value="1"/>
</dbReference>
<comment type="subcellular location">
    <subcellularLocation>
        <location evidence="1 4">Cell outer membrane</location>
    </subcellularLocation>
</comment>
<evidence type="ECO:0000256" key="3">
    <source>
        <dbReference type="ARBA" id="ARBA00023237"/>
    </source>
</evidence>
<feature type="chain" id="PRO_5037740478" evidence="5">
    <location>
        <begin position="22"/>
        <end position="848"/>
    </location>
</feature>
<proteinExistence type="inferred from homology"/>
<evidence type="ECO:0000259" key="6">
    <source>
        <dbReference type="Pfam" id="PF00593"/>
    </source>
</evidence>
<evidence type="ECO:0000256" key="2">
    <source>
        <dbReference type="ARBA" id="ARBA00023136"/>
    </source>
</evidence>
<dbReference type="InterPro" id="IPR012910">
    <property type="entry name" value="Plug_dom"/>
</dbReference>
<evidence type="ECO:0000313" key="9">
    <source>
        <dbReference type="Proteomes" id="UP000694480"/>
    </source>
</evidence>
<keyword evidence="4" id="KW-0798">TonB box</keyword>
<dbReference type="Pfam" id="PF00593">
    <property type="entry name" value="TonB_dep_Rec_b-barrel"/>
    <property type="match status" value="1"/>
</dbReference>
<dbReference type="Proteomes" id="UP000694480">
    <property type="component" value="Unassembled WGS sequence"/>
</dbReference>
<dbReference type="AlphaFoldDB" id="A0A930YUG9"/>
<comment type="similarity">
    <text evidence="4">Belongs to the TonB-dependent receptor family.</text>
</comment>
<gene>
    <name evidence="8" type="ORF">IC612_01990</name>
</gene>
<name>A0A930YUG9_9FLAO</name>
<keyword evidence="2 4" id="KW-0472">Membrane</keyword>
<keyword evidence="8" id="KW-0675">Receptor</keyword>
<dbReference type="PANTHER" id="PTHR40980:SF5">
    <property type="entry name" value="TONB-DEPENDENT RECEPTOR"/>
    <property type="match status" value="1"/>
</dbReference>
<dbReference type="Gene3D" id="2.40.170.20">
    <property type="entry name" value="TonB-dependent receptor, beta-barrel domain"/>
    <property type="match status" value="1"/>
</dbReference>
<dbReference type="InterPro" id="IPR000531">
    <property type="entry name" value="Beta-barrel_TonB"/>
</dbReference>
<dbReference type="PANTHER" id="PTHR40980">
    <property type="entry name" value="PLUG DOMAIN-CONTAINING PROTEIN"/>
    <property type="match status" value="1"/>
</dbReference>
<evidence type="ECO:0000256" key="4">
    <source>
        <dbReference type="RuleBase" id="RU003357"/>
    </source>
</evidence>
<evidence type="ECO:0000256" key="1">
    <source>
        <dbReference type="ARBA" id="ARBA00004442"/>
    </source>
</evidence>
<dbReference type="Pfam" id="PF07715">
    <property type="entry name" value="Plug"/>
    <property type="match status" value="1"/>
</dbReference>
<dbReference type="SUPFAM" id="SSF56935">
    <property type="entry name" value="Porins"/>
    <property type="match status" value="1"/>
</dbReference>
<comment type="caution">
    <text evidence="8">The sequence shown here is derived from an EMBL/GenBank/DDBJ whole genome shotgun (WGS) entry which is preliminary data.</text>
</comment>
<accession>A0A930YUG9</accession>
<feature type="domain" description="TonB-dependent receptor-like beta-barrel" evidence="6">
    <location>
        <begin position="461"/>
        <end position="813"/>
    </location>
</feature>
<dbReference type="InterPro" id="IPR036942">
    <property type="entry name" value="Beta-barrel_TonB_sf"/>
</dbReference>
<reference evidence="8" key="1">
    <citation type="submission" date="2020-11" db="EMBL/GenBank/DDBJ databases">
        <title>Genome seq and assembly of Planobacterium sp.</title>
        <authorList>
            <person name="Chhetri G."/>
        </authorList>
    </citation>
    <scope>NUCLEOTIDE SEQUENCE</scope>
    <source>
        <strain evidence="8">GCR5</strain>
    </source>
</reference>
<sequence length="848" mass="94918">MNLTKLSIAAVFLTAFTPIAAQQTDSLKTEKRIEGVVIQGTTNKGAEANLINTQRRSLEVIERVGSAQLEKQGVGDVSTAVTKATGAQKQEGSGQVFIRGLGDRSNSTQINGLAIPSNDPMYKNLDLSLLKTDMIDYVSLEKVYHPKMWGDMSGANINIVTKVYTGKPYFKINLGSSISLNAVNTGTFFLQDGLNYFGFDTPSKPKNAALVNSGFAFTTSANNQQILNPINSSLSVDFGRNWNIGQGRLSIFGYGSFENQYQYLEGTTGGSYDAHGSILRIYDTAEEFGYDTNTTALVNLNYRLNPRHTVNFSTNFIHTTDQKLGLYEGFDRNYLDDPQRELGYTTLRRASTKVNDLLVNQLRGDHTLSESLKLSWNLGVNLLESQRPDRQQNASVFDKATGTSYFASSNPGANHRYFDRLKEKDYVGSVQLEYEATEKLKLQAGLESRFKDSDFRATQYNFRVTSPQGNYYLDPNSYDSFFNLDNYQTGSYFDIVTFRGDIRYNPENALIPQFYQAEMFNNAAFANLNITLNQKLSAQVGVRYDNLQQEIRYNTAIFSNGGEIKKDYSKILPALNVKYALDSKHNLRFSASKTYTTPLLLEIAPYEYEEIDELSYGNIDLYPSDNYNVDLKWEWFPRRNELVSLTAFGKLIQNPIARITASSSANTTSFANVGDQGQVFGAEFEARKDLLNLGQSRLYTFLNLSYIHTSQELDKEKVIRENSTVTADFIRAEDKMTGASDLLANVNLGWERKLDTGAQLDLVASYSYISDNVYALGYEMRGNIVDKAIHTLDAVAKYKTQSGIGISLSAKNLLNPTFHRVQDNTNAELTVRKYQLGAQLGAGVSYEF</sequence>
<dbReference type="InterPro" id="IPR037066">
    <property type="entry name" value="Plug_dom_sf"/>
</dbReference>